<evidence type="ECO:0000259" key="7">
    <source>
        <dbReference type="Pfam" id="PF12823"/>
    </source>
</evidence>
<gene>
    <name evidence="8" type="ORF">SAMN05421761_11157</name>
</gene>
<keyword evidence="2" id="KW-1003">Cell membrane</keyword>
<comment type="subcellular location">
    <subcellularLocation>
        <location evidence="1">Cell membrane</location>
        <topology evidence="1">Multi-pass membrane protein</topology>
    </subcellularLocation>
</comment>
<evidence type="ECO:0000256" key="5">
    <source>
        <dbReference type="ARBA" id="ARBA00023136"/>
    </source>
</evidence>
<organism evidence="8 9">
    <name type="scientific">Belliella pelovolcani</name>
    <dbReference type="NCBI Taxonomy" id="529505"/>
    <lineage>
        <taxon>Bacteria</taxon>
        <taxon>Pseudomonadati</taxon>
        <taxon>Bacteroidota</taxon>
        <taxon>Cytophagia</taxon>
        <taxon>Cytophagales</taxon>
        <taxon>Cyclobacteriaceae</taxon>
        <taxon>Belliella</taxon>
    </lineage>
</organism>
<sequence>MSIKENQIKWLKRFRKISIVEGLSFLLLLFIAMPLKYVFDMPMAVKIVGWAHGILFVIYIYVIFPTAKKLDWSFSKTFLGLVAAVLPFGPFIFDRNLKKKEKELIES</sequence>
<feature type="transmembrane region" description="Helical" evidence="6">
    <location>
        <begin position="76"/>
        <end position="93"/>
    </location>
</feature>
<dbReference type="Pfam" id="PF12823">
    <property type="entry name" value="DUF3817"/>
    <property type="match status" value="1"/>
</dbReference>
<dbReference type="AlphaFoldDB" id="A0A1N7NQ77"/>
<keyword evidence="3 6" id="KW-0812">Transmembrane</keyword>
<evidence type="ECO:0000313" key="9">
    <source>
        <dbReference type="Proteomes" id="UP000186026"/>
    </source>
</evidence>
<dbReference type="RefSeq" id="WP_076501994.1">
    <property type="nucleotide sequence ID" value="NZ_FTOP01000011.1"/>
</dbReference>
<evidence type="ECO:0000256" key="1">
    <source>
        <dbReference type="ARBA" id="ARBA00004651"/>
    </source>
</evidence>
<protein>
    <submittedName>
        <fullName evidence="8">Integral membrane protein</fullName>
    </submittedName>
</protein>
<evidence type="ECO:0000256" key="4">
    <source>
        <dbReference type="ARBA" id="ARBA00022989"/>
    </source>
</evidence>
<dbReference type="EMBL" id="FTOP01000011">
    <property type="protein sequence ID" value="SIT00484.1"/>
    <property type="molecule type" value="Genomic_DNA"/>
</dbReference>
<name>A0A1N7NQ77_9BACT</name>
<dbReference type="PANTHER" id="PTHR40077:SF1">
    <property type="entry name" value="MEMBRANE PROTEIN"/>
    <property type="match status" value="1"/>
</dbReference>
<accession>A0A1N7NQ77</accession>
<keyword evidence="4 6" id="KW-1133">Transmembrane helix</keyword>
<evidence type="ECO:0000256" key="3">
    <source>
        <dbReference type="ARBA" id="ARBA00022692"/>
    </source>
</evidence>
<dbReference type="GO" id="GO:0005886">
    <property type="term" value="C:plasma membrane"/>
    <property type="evidence" value="ECO:0007669"/>
    <property type="project" value="UniProtKB-SubCell"/>
</dbReference>
<dbReference type="OrthoDB" id="1121311at2"/>
<evidence type="ECO:0000313" key="8">
    <source>
        <dbReference type="EMBL" id="SIT00484.1"/>
    </source>
</evidence>
<evidence type="ECO:0000256" key="2">
    <source>
        <dbReference type="ARBA" id="ARBA00022475"/>
    </source>
</evidence>
<dbReference type="STRING" id="529505.SAMN05421761_11157"/>
<keyword evidence="9" id="KW-1185">Reference proteome</keyword>
<keyword evidence="5 6" id="KW-0472">Membrane</keyword>
<dbReference type="Proteomes" id="UP000186026">
    <property type="component" value="Unassembled WGS sequence"/>
</dbReference>
<feature type="domain" description="DUF3817" evidence="7">
    <location>
        <begin position="11"/>
        <end position="99"/>
    </location>
</feature>
<dbReference type="NCBIfam" id="TIGR03954">
    <property type="entry name" value="integ_memb_HG"/>
    <property type="match status" value="1"/>
</dbReference>
<proteinExistence type="predicted"/>
<evidence type="ECO:0000256" key="6">
    <source>
        <dbReference type="SAM" id="Phobius"/>
    </source>
</evidence>
<reference evidence="9" key="1">
    <citation type="submission" date="2017-01" db="EMBL/GenBank/DDBJ databases">
        <authorList>
            <person name="Varghese N."/>
            <person name="Submissions S."/>
        </authorList>
    </citation>
    <scope>NUCLEOTIDE SEQUENCE [LARGE SCALE GENOMIC DNA]</scope>
    <source>
        <strain evidence="9">DSM 46698</strain>
    </source>
</reference>
<feature type="transmembrane region" description="Helical" evidence="6">
    <location>
        <begin position="45"/>
        <end position="64"/>
    </location>
</feature>
<dbReference type="PANTHER" id="PTHR40077">
    <property type="entry name" value="MEMBRANE PROTEIN-RELATED"/>
    <property type="match status" value="1"/>
</dbReference>
<dbReference type="InterPro" id="IPR023845">
    <property type="entry name" value="DUF3817_TM"/>
</dbReference>
<feature type="transmembrane region" description="Helical" evidence="6">
    <location>
        <begin position="20"/>
        <end position="39"/>
    </location>
</feature>